<protein>
    <submittedName>
        <fullName evidence="1">Uncharacterized protein</fullName>
    </submittedName>
</protein>
<evidence type="ECO:0000313" key="2">
    <source>
        <dbReference type="Proteomes" id="UP001419268"/>
    </source>
</evidence>
<name>A0AAP0E9Z8_9MAGN</name>
<evidence type="ECO:0000313" key="1">
    <source>
        <dbReference type="EMBL" id="KAK9089376.1"/>
    </source>
</evidence>
<proteinExistence type="predicted"/>
<sequence length="127" mass="15095">MKRYMNVHVYRVLQLGIMSQYSSMNRYKNNMMCEFNHNAKHIVEQLEFLLRTAIRNLNQLWHPVDTDTIEYFTLGDLWRCYDEWSAYGAGVPVVLNRRGETVVQYYVPYLSAIQIFTSSNIPITSFR</sequence>
<comment type="caution">
    <text evidence="1">The sequence shown here is derived from an EMBL/GenBank/DDBJ whole genome shotgun (WGS) entry which is preliminary data.</text>
</comment>
<dbReference type="Proteomes" id="UP001419268">
    <property type="component" value="Unassembled WGS sequence"/>
</dbReference>
<dbReference type="Pfam" id="PF05623">
    <property type="entry name" value="DUF789"/>
    <property type="match status" value="1"/>
</dbReference>
<dbReference type="InterPro" id="IPR008507">
    <property type="entry name" value="DUF789"/>
</dbReference>
<reference evidence="1 2" key="1">
    <citation type="submission" date="2024-01" db="EMBL/GenBank/DDBJ databases">
        <title>Genome assemblies of Stephania.</title>
        <authorList>
            <person name="Yang L."/>
        </authorList>
    </citation>
    <scope>NUCLEOTIDE SEQUENCE [LARGE SCALE GENOMIC DNA]</scope>
    <source>
        <strain evidence="1">JXDWG</strain>
        <tissue evidence="1">Leaf</tissue>
    </source>
</reference>
<dbReference type="EMBL" id="JBBNAG010000012">
    <property type="protein sequence ID" value="KAK9089376.1"/>
    <property type="molecule type" value="Genomic_DNA"/>
</dbReference>
<gene>
    <name evidence="1" type="ORF">Scep_028458</name>
</gene>
<dbReference type="PANTHER" id="PTHR31343">
    <property type="entry name" value="T15D22.8"/>
    <property type="match status" value="1"/>
</dbReference>
<dbReference type="AlphaFoldDB" id="A0AAP0E9Z8"/>
<accession>A0AAP0E9Z8</accession>
<keyword evidence="2" id="KW-1185">Reference proteome</keyword>
<organism evidence="1 2">
    <name type="scientific">Stephania cephalantha</name>
    <dbReference type="NCBI Taxonomy" id="152367"/>
    <lineage>
        <taxon>Eukaryota</taxon>
        <taxon>Viridiplantae</taxon>
        <taxon>Streptophyta</taxon>
        <taxon>Embryophyta</taxon>
        <taxon>Tracheophyta</taxon>
        <taxon>Spermatophyta</taxon>
        <taxon>Magnoliopsida</taxon>
        <taxon>Ranunculales</taxon>
        <taxon>Menispermaceae</taxon>
        <taxon>Menispermoideae</taxon>
        <taxon>Cissampelideae</taxon>
        <taxon>Stephania</taxon>
    </lineage>
</organism>
<dbReference type="PANTHER" id="PTHR31343:SF3">
    <property type="entry name" value="DUF789 DOMAIN-CONTAINING PROTEIN"/>
    <property type="match status" value="1"/>
</dbReference>